<dbReference type="AlphaFoldDB" id="A0A447PQC2"/>
<protein>
    <submittedName>
        <fullName evidence="2">Outer membrane receptor FepA</fullName>
    </submittedName>
</protein>
<proteinExistence type="predicted"/>
<evidence type="ECO:0000313" key="2">
    <source>
        <dbReference type="EMBL" id="VEA41241.1"/>
    </source>
</evidence>
<dbReference type="Proteomes" id="UP000273655">
    <property type="component" value="Chromosome 1"/>
</dbReference>
<evidence type="ECO:0000256" key="1">
    <source>
        <dbReference type="SAM" id="SignalP"/>
    </source>
</evidence>
<evidence type="ECO:0000313" key="3">
    <source>
        <dbReference type="Proteomes" id="UP000273655"/>
    </source>
</evidence>
<dbReference type="EMBL" id="LR134148">
    <property type="protein sequence ID" value="VEA41241.1"/>
    <property type="molecule type" value="Genomic_DNA"/>
</dbReference>
<feature type="chain" id="PRO_5019317638" evidence="1">
    <location>
        <begin position="26"/>
        <end position="60"/>
    </location>
</feature>
<keyword evidence="2" id="KW-0675">Receptor</keyword>
<accession>A0A447PQC2</accession>
<dbReference type="PROSITE" id="PS00430">
    <property type="entry name" value="TONB_DEPENDENT_REC_1"/>
    <property type="match status" value="1"/>
</dbReference>
<organism evidence="2 3">
    <name type="scientific">Salmonella enterica I</name>
    <dbReference type="NCBI Taxonomy" id="59201"/>
    <lineage>
        <taxon>Bacteria</taxon>
        <taxon>Pseudomonadati</taxon>
        <taxon>Pseudomonadota</taxon>
        <taxon>Gammaproteobacteria</taxon>
        <taxon>Enterobacterales</taxon>
        <taxon>Enterobacteriaceae</taxon>
        <taxon>Salmonella</taxon>
    </lineage>
</organism>
<reference evidence="2 3" key="1">
    <citation type="submission" date="2018-12" db="EMBL/GenBank/DDBJ databases">
        <authorList>
            <consortium name="Pathogen Informatics"/>
        </authorList>
    </citation>
    <scope>NUCLEOTIDE SEQUENCE [LARGE SCALE GENOMIC DNA]</scope>
    <source>
        <strain evidence="2 3">NCTC8271</strain>
    </source>
</reference>
<name>A0A447PQC2_SALET</name>
<dbReference type="InterPro" id="IPR010916">
    <property type="entry name" value="TonB_box_CS"/>
</dbReference>
<gene>
    <name evidence="2" type="primary">fepA_2</name>
    <name evidence="2" type="ORF">NCTC8271_04207</name>
</gene>
<feature type="signal peptide" evidence="1">
    <location>
        <begin position="1"/>
        <end position="25"/>
    </location>
</feature>
<sequence>MNKKIHSLTLLVNLGIYGAALPVMAEDKTDSAALTNEDTIVVTAAQQKPTGAWRIHHHRR</sequence>
<keyword evidence="1" id="KW-0732">Signal</keyword>